<feature type="transmembrane region" description="Helical" evidence="1">
    <location>
        <begin position="69"/>
        <end position="97"/>
    </location>
</feature>
<gene>
    <name evidence="2" type="ORF">LPB136_00665</name>
</gene>
<keyword evidence="1" id="KW-0812">Transmembrane</keyword>
<reference evidence="2 3" key="1">
    <citation type="submission" date="2016-11" db="EMBL/GenBank/DDBJ databases">
        <title>Tenacibaculum sp. LPB0136, isolated from marine environment.</title>
        <authorList>
            <person name="Kim E."/>
            <person name="Yi H."/>
        </authorList>
    </citation>
    <scope>NUCLEOTIDE SEQUENCE [LARGE SCALE GENOMIC DNA]</scope>
    <source>
        <strain evidence="2 3">LPB0136</strain>
    </source>
</reference>
<evidence type="ECO:0000256" key="1">
    <source>
        <dbReference type="SAM" id="Phobius"/>
    </source>
</evidence>
<keyword evidence="1" id="KW-1133">Transmembrane helix</keyword>
<dbReference type="Proteomes" id="UP000181898">
    <property type="component" value="Chromosome"/>
</dbReference>
<dbReference type="STRING" id="1850252.LPB136_00665"/>
<sequence length="102" mass="11656">MKVTRNIKCPNCGVFNTDREYCKNCDTLISDKKKRELKKIAVEQKHIDEVIHEMENPGFAKRLKAHPFLLYRIFGWILYSVITVVSLIGAGLAWFIAMVAAG</sequence>
<dbReference type="OrthoDB" id="1144727at2"/>
<dbReference type="AlphaFoldDB" id="A0A1L3JFS1"/>
<dbReference type="EMBL" id="CP018155">
    <property type="protein sequence ID" value="APG63972.1"/>
    <property type="molecule type" value="Genomic_DNA"/>
</dbReference>
<dbReference type="RefSeq" id="WP_072554294.1">
    <property type="nucleotide sequence ID" value="NZ_CP018155.1"/>
</dbReference>
<evidence type="ECO:0000313" key="2">
    <source>
        <dbReference type="EMBL" id="APG63972.1"/>
    </source>
</evidence>
<proteinExistence type="predicted"/>
<keyword evidence="1" id="KW-0472">Membrane</keyword>
<protein>
    <submittedName>
        <fullName evidence="2">Uncharacterized protein</fullName>
    </submittedName>
</protein>
<dbReference type="KEGG" id="ten:LPB136_00665"/>
<evidence type="ECO:0000313" key="3">
    <source>
        <dbReference type="Proteomes" id="UP000181898"/>
    </source>
</evidence>
<organism evidence="2 3">
    <name type="scientific">Tenacibaculum todarodis</name>
    <dbReference type="NCBI Taxonomy" id="1850252"/>
    <lineage>
        <taxon>Bacteria</taxon>
        <taxon>Pseudomonadati</taxon>
        <taxon>Bacteroidota</taxon>
        <taxon>Flavobacteriia</taxon>
        <taxon>Flavobacteriales</taxon>
        <taxon>Flavobacteriaceae</taxon>
        <taxon>Tenacibaculum</taxon>
    </lineage>
</organism>
<keyword evidence="3" id="KW-1185">Reference proteome</keyword>
<name>A0A1L3JFS1_9FLAO</name>
<accession>A0A1L3JFS1</accession>